<keyword evidence="2" id="KW-1185">Reference proteome</keyword>
<dbReference type="WBParaSite" id="HPLM_0000046901-mRNA-1">
    <property type="protein sequence ID" value="HPLM_0000046901-mRNA-1"/>
    <property type="gene ID" value="HPLM_0000046901"/>
</dbReference>
<evidence type="ECO:0000313" key="2">
    <source>
        <dbReference type="Proteomes" id="UP000268014"/>
    </source>
</evidence>
<proteinExistence type="predicted"/>
<gene>
    <name evidence="1" type="ORF">HPLM_LOCUS470</name>
</gene>
<reference evidence="3" key="1">
    <citation type="submission" date="2017-02" db="UniProtKB">
        <authorList>
            <consortium name="WormBaseParasite"/>
        </authorList>
    </citation>
    <scope>IDENTIFICATION</scope>
</reference>
<reference evidence="1 2" key="2">
    <citation type="submission" date="2018-11" db="EMBL/GenBank/DDBJ databases">
        <authorList>
            <consortium name="Pathogen Informatics"/>
        </authorList>
    </citation>
    <scope>NUCLEOTIDE SEQUENCE [LARGE SCALE GENOMIC DNA]</scope>
    <source>
        <strain evidence="1 2">MHpl1</strain>
    </source>
</reference>
<dbReference type="AlphaFoldDB" id="A0A0N4VT52"/>
<sequence length="49" mass="5400">MAPHHSTRKLTMCQLTPNLPSCRTMIGYGRIDCGGRSRWVVGLAAFVPL</sequence>
<protein>
    <submittedName>
        <fullName evidence="3">Peptidase S1 domain-containing protein</fullName>
    </submittedName>
</protein>
<accession>A0A0N4VT52</accession>
<dbReference type="Proteomes" id="UP000268014">
    <property type="component" value="Unassembled WGS sequence"/>
</dbReference>
<dbReference type="EMBL" id="UZAF01000329">
    <property type="protein sequence ID" value="VDO05484.1"/>
    <property type="molecule type" value="Genomic_DNA"/>
</dbReference>
<name>A0A0N4VT52_HAEPC</name>
<organism evidence="3">
    <name type="scientific">Haemonchus placei</name>
    <name type="common">Barber's pole worm</name>
    <dbReference type="NCBI Taxonomy" id="6290"/>
    <lineage>
        <taxon>Eukaryota</taxon>
        <taxon>Metazoa</taxon>
        <taxon>Ecdysozoa</taxon>
        <taxon>Nematoda</taxon>
        <taxon>Chromadorea</taxon>
        <taxon>Rhabditida</taxon>
        <taxon>Rhabditina</taxon>
        <taxon>Rhabditomorpha</taxon>
        <taxon>Strongyloidea</taxon>
        <taxon>Trichostrongylidae</taxon>
        <taxon>Haemonchus</taxon>
    </lineage>
</organism>
<evidence type="ECO:0000313" key="3">
    <source>
        <dbReference type="WBParaSite" id="HPLM_0000046901-mRNA-1"/>
    </source>
</evidence>
<evidence type="ECO:0000313" key="1">
    <source>
        <dbReference type="EMBL" id="VDO05484.1"/>
    </source>
</evidence>